<name>A0A917N8C3_9GAMM</name>
<dbReference type="Proteomes" id="UP000630149">
    <property type="component" value="Unassembled WGS sequence"/>
</dbReference>
<keyword evidence="2" id="KW-1185">Reference proteome</keyword>
<dbReference type="OrthoDB" id="5650401at2"/>
<dbReference type="EMBL" id="BMOB01000001">
    <property type="protein sequence ID" value="GGI75771.1"/>
    <property type="molecule type" value="Genomic_DNA"/>
</dbReference>
<dbReference type="GO" id="GO:0004844">
    <property type="term" value="F:uracil DNA N-glycosylase activity"/>
    <property type="evidence" value="ECO:0007669"/>
    <property type="project" value="InterPro"/>
</dbReference>
<dbReference type="RefSeq" id="WP_131775325.1">
    <property type="nucleotide sequence ID" value="NZ_BMOB01000001.1"/>
</dbReference>
<dbReference type="InterPro" id="IPR036895">
    <property type="entry name" value="Uracil-DNA_glycosylase-like_sf"/>
</dbReference>
<dbReference type="SUPFAM" id="SSF52141">
    <property type="entry name" value="Uracil-DNA glycosylase-like"/>
    <property type="match status" value="1"/>
</dbReference>
<reference evidence="1" key="2">
    <citation type="submission" date="2020-09" db="EMBL/GenBank/DDBJ databases">
        <authorList>
            <person name="Sun Q."/>
            <person name="Ohkuma M."/>
        </authorList>
    </citation>
    <scope>NUCLEOTIDE SEQUENCE</scope>
    <source>
        <strain evidence="1">JCM 13919</strain>
    </source>
</reference>
<accession>A0A917N8C3</accession>
<evidence type="ECO:0000313" key="2">
    <source>
        <dbReference type="Proteomes" id="UP000630149"/>
    </source>
</evidence>
<dbReference type="InterPro" id="IPR002043">
    <property type="entry name" value="UDG_fam1"/>
</dbReference>
<dbReference type="PANTHER" id="PTHR11264">
    <property type="entry name" value="URACIL-DNA GLYCOSYLASE"/>
    <property type="match status" value="1"/>
</dbReference>
<proteinExistence type="predicted"/>
<protein>
    <submittedName>
        <fullName evidence="1">Uracil-DNA glycosylase</fullName>
    </submittedName>
</protein>
<dbReference type="GO" id="GO:0097510">
    <property type="term" value="P:base-excision repair, AP site formation via deaminated base removal"/>
    <property type="evidence" value="ECO:0007669"/>
    <property type="project" value="TreeGrafter"/>
</dbReference>
<evidence type="ECO:0000313" key="1">
    <source>
        <dbReference type="EMBL" id="GGI75771.1"/>
    </source>
</evidence>
<sequence>MNEFIKAAHPEWYELLTAAFKQMDQDYLQWLRKHDDWLPGKEQLLNAFSLPLSSSEYILFGESPYPREQSANGYAFWDDSVESIWSDTGFSKKVNRATSLRNFLKMLLHARGDLRSDFSQDAIAKLDHSKYVQTAQEFFERLISKGFLLLNATLVYSEGKVNYHARKWQPFMHFLLSQLAEQKPSVQLVLFGRIAKQLPEIKLFPHIIAEHPYNVSFVTNEEVMAFFKPLELLVKHDESNHD</sequence>
<gene>
    <name evidence="1" type="ORF">GCM10007966_00740</name>
</gene>
<reference evidence="1" key="1">
    <citation type="journal article" date="2014" name="Int. J. Syst. Evol. Microbiol.">
        <title>Complete genome sequence of Corynebacterium casei LMG S-19264T (=DSM 44701T), isolated from a smear-ripened cheese.</title>
        <authorList>
            <consortium name="US DOE Joint Genome Institute (JGI-PGF)"/>
            <person name="Walter F."/>
            <person name="Albersmeier A."/>
            <person name="Kalinowski J."/>
            <person name="Ruckert C."/>
        </authorList>
    </citation>
    <scope>NUCLEOTIDE SEQUENCE</scope>
    <source>
        <strain evidence="1">JCM 13919</strain>
    </source>
</reference>
<dbReference type="PANTHER" id="PTHR11264:SF8">
    <property type="entry name" value="URACIL-DNA GLYCOSYLASE-LIKE DOMAIN-CONTAINING PROTEIN"/>
    <property type="match status" value="1"/>
</dbReference>
<dbReference type="Gene3D" id="3.40.470.10">
    <property type="entry name" value="Uracil-DNA glycosylase-like domain"/>
    <property type="match status" value="1"/>
</dbReference>
<organism evidence="1 2">
    <name type="scientific">Legionella impletisoli</name>
    <dbReference type="NCBI Taxonomy" id="343510"/>
    <lineage>
        <taxon>Bacteria</taxon>
        <taxon>Pseudomonadati</taxon>
        <taxon>Pseudomonadota</taxon>
        <taxon>Gammaproteobacteria</taxon>
        <taxon>Legionellales</taxon>
        <taxon>Legionellaceae</taxon>
        <taxon>Legionella</taxon>
    </lineage>
</organism>
<dbReference type="AlphaFoldDB" id="A0A917N8C3"/>
<comment type="caution">
    <text evidence="1">The sequence shown here is derived from an EMBL/GenBank/DDBJ whole genome shotgun (WGS) entry which is preliminary data.</text>
</comment>